<keyword evidence="4" id="KW-1185">Reference proteome</keyword>
<dbReference type="Proteomes" id="UP000094291">
    <property type="component" value="Unassembled WGS sequence"/>
</dbReference>
<comment type="caution">
    <text evidence="3">The sequence shown here is derived from an EMBL/GenBank/DDBJ whole genome shotgun (WGS) entry which is preliminary data.</text>
</comment>
<reference evidence="3 4" key="1">
    <citation type="submission" date="2016-08" db="EMBL/GenBank/DDBJ databases">
        <authorList>
            <person name="Seilhamer J.J."/>
        </authorList>
    </citation>
    <scope>NUCLEOTIDE SEQUENCE [LARGE SCALE GENOMIC DNA]</scope>
    <source>
        <strain evidence="3 4">PH27A</strain>
    </source>
</reference>
<evidence type="ECO:0000313" key="3">
    <source>
        <dbReference type="EMBL" id="ODC03323.1"/>
    </source>
</evidence>
<gene>
    <name evidence="3" type="ORF">BFW38_06935</name>
</gene>
<dbReference type="AlphaFoldDB" id="A0A1E2V8T6"/>
<dbReference type="STRING" id="197479.BFW38_06935"/>
<dbReference type="InterPro" id="IPR018389">
    <property type="entry name" value="DctP_fam"/>
</dbReference>
<name>A0A1E2V8T6_9GAMM</name>
<dbReference type="NCBIfam" id="NF037995">
    <property type="entry name" value="TRAP_S1"/>
    <property type="match status" value="1"/>
</dbReference>
<feature type="chain" id="PRO_5009119647" evidence="2">
    <location>
        <begin position="27"/>
        <end position="378"/>
    </location>
</feature>
<evidence type="ECO:0000256" key="1">
    <source>
        <dbReference type="ARBA" id="ARBA00022729"/>
    </source>
</evidence>
<dbReference type="Gene3D" id="3.40.190.170">
    <property type="entry name" value="Bacterial extracellular solute-binding protein, family 7"/>
    <property type="match status" value="1"/>
</dbReference>
<evidence type="ECO:0000313" key="4">
    <source>
        <dbReference type="Proteomes" id="UP000094291"/>
    </source>
</evidence>
<dbReference type="Pfam" id="PF03480">
    <property type="entry name" value="DctP"/>
    <property type="match status" value="1"/>
</dbReference>
<dbReference type="OrthoDB" id="6073716at2"/>
<proteinExistence type="predicted"/>
<accession>A0A1E2V8T6</accession>
<dbReference type="EMBL" id="MDTQ01000001">
    <property type="protein sequence ID" value="ODC03323.1"/>
    <property type="molecule type" value="Genomic_DNA"/>
</dbReference>
<dbReference type="PANTHER" id="PTHR33376:SF15">
    <property type="entry name" value="BLL6794 PROTEIN"/>
    <property type="match status" value="1"/>
</dbReference>
<dbReference type="PANTHER" id="PTHR33376">
    <property type="match status" value="1"/>
</dbReference>
<sequence>MTYKTNKLVTGAALLLMPALSVTAHAETSFIANSFYDQQHPLSQYGYVEWADTVRKLSNGDLDPQVYTGTVLLAPRASLQGIRDNVVQVAHHAAVYTPSDLPVANALQELGFNYDDPLVAALAVADFSMNNPTQLKEWKDNGIVYLGAYTTPPYMMFCREPVRNLEEFKGKRIRTAGSTVSAWVESAGGVPVNVPSSEMYSGLDRGSLDCATNATNDLIDRSLWEVAPYTTLLPTGMYWSGPEWGFNIDFWQGLTNQQREVFKEAAAKAMTRMEVQYMKRAHDALKEAEAKGTHVYQPSADLMASVEDFRNKAINMISVKAHDKYGLDNADQTVNAFMMTYEKWQHLLKDVDRTDEEALAELAMKQIYNKLPQDYGLN</sequence>
<keyword evidence="1 2" id="KW-0732">Signal</keyword>
<organism evidence="3 4">
    <name type="scientific">Terasakiispira papahanaumokuakeensis</name>
    <dbReference type="NCBI Taxonomy" id="197479"/>
    <lineage>
        <taxon>Bacteria</taxon>
        <taxon>Pseudomonadati</taxon>
        <taxon>Pseudomonadota</taxon>
        <taxon>Gammaproteobacteria</taxon>
        <taxon>Oceanospirillales</taxon>
        <taxon>Terasakiispira</taxon>
    </lineage>
</organism>
<feature type="signal peptide" evidence="2">
    <location>
        <begin position="1"/>
        <end position="26"/>
    </location>
</feature>
<protein>
    <submittedName>
        <fullName evidence="3">C4-dicarboxylate ABC transporter substrate-binding protein</fullName>
    </submittedName>
</protein>
<dbReference type="CDD" id="cd13666">
    <property type="entry name" value="PBP2_TRAP_DctP_like_1"/>
    <property type="match status" value="1"/>
</dbReference>
<dbReference type="GO" id="GO:0055085">
    <property type="term" value="P:transmembrane transport"/>
    <property type="evidence" value="ECO:0007669"/>
    <property type="project" value="InterPro"/>
</dbReference>
<evidence type="ECO:0000256" key="2">
    <source>
        <dbReference type="SAM" id="SignalP"/>
    </source>
</evidence>
<dbReference type="InterPro" id="IPR038404">
    <property type="entry name" value="TRAP_DctP_sf"/>
</dbReference>